<dbReference type="CDD" id="cd00075">
    <property type="entry name" value="HATPase"/>
    <property type="match status" value="1"/>
</dbReference>
<keyword evidence="11" id="KW-1185">Reference proteome</keyword>
<evidence type="ECO:0000256" key="4">
    <source>
        <dbReference type="ARBA" id="ARBA00022679"/>
    </source>
</evidence>
<dbReference type="InterPro" id="IPR036097">
    <property type="entry name" value="HisK_dim/P_sf"/>
</dbReference>
<dbReference type="FunFam" id="3.30.565.10:FF:000006">
    <property type="entry name" value="Sensor histidine kinase WalK"/>
    <property type="match status" value="1"/>
</dbReference>
<evidence type="ECO:0000256" key="2">
    <source>
        <dbReference type="ARBA" id="ARBA00012438"/>
    </source>
</evidence>
<evidence type="ECO:0000256" key="8">
    <source>
        <dbReference type="SAM" id="Phobius"/>
    </source>
</evidence>
<dbReference type="CDD" id="cd00082">
    <property type="entry name" value="HisKA"/>
    <property type="match status" value="1"/>
</dbReference>
<evidence type="ECO:0000313" key="10">
    <source>
        <dbReference type="EMBL" id="QHT66589.1"/>
    </source>
</evidence>
<dbReference type="SUPFAM" id="SSF47384">
    <property type="entry name" value="Homodimeric domain of signal transducing histidine kinase"/>
    <property type="match status" value="1"/>
</dbReference>
<evidence type="ECO:0000256" key="7">
    <source>
        <dbReference type="ARBA" id="ARBA00023136"/>
    </source>
</evidence>
<dbReference type="EMBL" id="CP048222">
    <property type="protein sequence ID" value="QHT66589.1"/>
    <property type="molecule type" value="Genomic_DNA"/>
</dbReference>
<dbReference type="GO" id="GO:0016036">
    <property type="term" value="P:cellular response to phosphate starvation"/>
    <property type="evidence" value="ECO:0007669"/>
    <property type="project" value="TreeGrafter"/>
</dbReference>
<dbReference type="InterPro" id="IPR005467">
    <property type="entry name" value="His_kinase_dom"/>
</dbReference>
<dbReference type="PANTHER" id="PTHR45453:SF1">
    <property type="entry name" value="PHOSPHATE REGULON SENSOR PROTEIN PHOR"/>
    <property type="match status" value="1"/>
</dbReference>
<keyword evidence="7 8" id="KW-0472">Membrane</keyword>
<evidence type="ECO:0000256" key="6">
    <source>
        <dbReference type="ARBA" id="ARBA00023012"/>
    </source>
</evidence>
<dbReference type="EC" id="2.7.13.3" evidence="2"/>
<keyword evidence="8" id="KW-0812">Transmembrane</keyword>
<dbReference type="Pfam" id="PF02518">
    <property type="entry name" value="HATPase_c"/>
    <property type="match status" value="1"/>
</dbReference>
<dbReference type="RefSeq" id="WP_162442643.1">
    <property type="nucleotide sequence ID" value="NZ_CP048222.1"/>
</dbReference>
<dbReference type="GO" id="GO:0000155">
    <property type="term" value="F:phosphorelay sensor kinase activity"/>
    <property type="evidence" value="ECO:0007669"/>
    <property type="project" value="InterPro"/>
</dbReference>
<dbReference type="AlphaFoldDB" id="A0A6C0GEZ9"/>
<keyword evidence="3" id="KW-0597">Phosphoprotein</keyword>
<keyword evidence="5 10" id="KW-0418">Kinase</keyword>
<evidence type="ECO:0000256" key="1">
    <source>
        <dbReference type="ARBA" id="ARBA00000085"/>
    </source>
</evidence>
<dbReference type="SUPFAM" id="SSF55874">
    <property type="entry name" value="ATPase domain of HSP90 chaperone/DNA topoisomerase II/histidine kinase"/>
    <property type="match status" value="1"/>
</dbReference>
<dbReference type="InterPro" id="IPR050351">
    <property type="entry name" value="BphY/WalK/GraS-like"/>
</dbReference>
<dbReference type="KEGG" id="rhoz:GXP67_07930"/>
<gene>
    <name evidence="10" type="ORF">GXP67_07930</name>
</gene>
<evidence type="ECO:0000256" key="3">
    <source>
        <dbReference type="ARBA" id="ARBA00022553"/>
    </source>
</evidence>
<dbReference type="Pfam" id="PF00512">
    <property type="entry name" value="HisKA"/>
    <property type="match status" value="1"/>
</dbReference>
<dbReference type="InterPro" id="IPR036890">
    <property type="entry name" value="HATPase_C_sf"/>
</dbReference>
<reference evidence="10 11" key="1">
    <citation type="submission" date="2020-01" db="EMBL/GenBank/DDBJ databases">
        <authorList>
            <person name="Kim M.K."/>
        </authorList>
    </citation>
    <scope>NUCLEOTIDE SEQUENCE [LARGE SCALE GENOMIC DNA]</scope>
    <source>
        <strain evidence="10 11">172606-1</strain>
    </source>
</reference>
<dbReference type="Proteomes" id="UP000480178">
    <property type="component" value="Chromosome"/>
</dbReference>
<proteinExistence type="predicted"/>
<comment type="catalytic activity">
    <reaction evidence="1">
        <text>ATP + protein L-histidine = ADP + protein N-phospho-L-histidine.</text>
        <dbReference type="EC" id="2.7.13.3"/>
    </reaction>
</comment>
<dbReference type="FunFam" id="1.10.287.130:FF:000001">
    <property type="entry name" value="Two-component sensor histidine kinase"/>
    <property type="match status" value="1"/>
</dbReference>
<evidence type="ECO:0000256" key="5">
    <source>
        <dbReference type="ARBA" id="ARBA00022777"/>
    </source>
</evidence>
<accession>A0A6C0GEZ9</accession>
<dbReference type="GO" id="GO:0004721">
    <property type="term" value="F:phosphoprotein phosphatase activity"/>
    <property type="evidence" value="ECO:0007669"/>
    <property type="project" value="TreeGrafter"/>
</dbReference>
<feature type="domain" description="Histidine kinase" evidence="9">
    <location>
        <begin position="125"/>
        <end position="344"/>
    </location>
</feature>
<sequence>MLFSPKGIAFVLAGSIALITTAFLSLVKDTPGTALFVAFSIAFAASFLLFYFSLEFLVFREINKIFILIDKVKKKDFKLPRKQIVIDTNPLRRLNEEIFTYATKKQQEIDELKKLENFRKEFLANVSHELKTPIFAAQGFIHTLIDGAVDDKNVRDKFLDKAARSLDGLDALVQDLLTLSQMETGDIKMRYEKFDIRQLTAEVFEQLEEKADAKRIRLRFNKGNQGTVWAYADVQRIGQVMTNLIDNAIKYGREDGRVLVSFDSEKDHLLVAVKDDGPGIEPEHLKRIFERFYRIEKSRSKDKGGTGLGLAIVKHIIEAHRSKVSVTSKMGKGTTFIFKLDKGEGKN</sequence>
<keyword evidence="4" id="KW-0808">Transferase</keyword>
<name>A0A6C0GEZ9_9BACT</name>
<dbReference type="Gene3D" id="3.30.565.10">
    <property type="entry name" value="Histidine kinase-like ATPase, C-terminal domain"/>
    <property type="match status" value="1"/>
</dbReference>
<dbReference type="GO" id="GO:0005886">
    <property type="term" value="C:plasma membrane"/>
    <property type="evidence" value="ECO:0007669"/>
    <property type="project" value="TreeGrafter"/>
</dbReference>
<keyword evidence="6" id="KW-0902">Two-component regulatory system</keyword>
<dbReference type="PANTHER" id="PTHR45453">
    <property type="entry name" value="PHOSPHATE REGULON SENSOR PROTEIN PHOR"/>
    <property type="match status" value="1"/>
</dbReference>
<feature type="transmembrane region" description="Helical" evidence="8">
    <location>
        <begin position="7"/>
        <end position="27"/>
    </location>
</feature>
<dbReference type="InterPro" id="IPR004358">
    <property type="entry name" value="Sig_transdc_His_kin-like_C"/>
</dbReference>
<dbReference type="SMART" id="SM00387">
    <property type="entry name" value="HATPase_c"/>
    <property type="match status" value="1"/>
</dbReference>
<dbReference type="InterPro" id="IPR003661">
    <property type="entry name" value="HisK_dim/P_dom"/>
</dbReference>
<dbReference type="InterPro" id="IPR003594">
    <property type="entry name" value="HATPase_dom"/>
</dbReference>
<protein>
    <recommendedName>
        <fullName evidence="2">histidine kinase</fullName>
        <ecNumber evidence="2">2.7.13.3</ecNumber>
    </recommendedName>
</protein>
<dbReference type="PROSITE" id="PS50109">
    <property type="entry name" value="HIS_KIN"/>
    <property type="match status" value="1"/>
</dbReference>
<dbReference type="PRINTS" id="PR00344">
    <property type="entry name" value="BCTRLSENSOR"/>
</dbReference>
<feature type="transmembrane region" description="Helical" evidence="8">
    <location>
        <begin position="33"/>
        <end position="54"/>
    </location>
</feature>
<dbReference type="SMART" id="SM00388">
    <property type="entry name" value="HisKA"/>
    <property type="match status" value="1"/>
</dbReference>
<dbReference type="Gene3D" id="1.10.287.130">
    <property type="match status" value="1"/>
</dbReference>
<keyword evidence="8" id="KW-1133">Transmembrane helix</keyword>
<evidence type="ECO:0000259" key="9">
    <source>
        <dbReference type="PROSITE" id="PS50109"/>
    </source>
</evidence>
<evidence type="ECO:0000313" key="11">
    <source>
        <dbReference type="Proteomes" id="UP000480178"/>
    </source>
</evidence>
<organism evidence="10 11">
    <name type="scientific">Rhodocytophaga rosea</name>
    <dbReference type="NCBI Taxonomy" id="2704465"/>
    <lineage>
        <taxon>Bacteria</taxon>
        <taxon>Pseudomonadati</taxon>
        <taxon>Bacteroidota</taxon>
        <taxon>Cytophagia</taxon>
        <taxon>Cytophagales</taxon>
        <taxon>Rhodocytophagaceae</taxon>
        <taxon>Rhodocytophaga</taxon>
    </lineage>
</organism>